<keyword evidence="8" id="KW-1185">Reference proteome</keyword>
<organism evidence="5 7">
    <name type="scientific">Caldalkalibacillus thermarum (strain TA2.A1)</name>
    <dbReference type="NCBI Taxonomy" id="986075"/>
    <lineage>
        <taxon>Bacteria</taxon>
        <taxon>Bacillati</taxon>
        <taxon>Bacillota</taxon>
        <taxon>Bacilli</taxon>
        <taxon>Bacillales</taxon>
        <taxon>Bacillaceae</taxon>
        <taxon>Caldalkalibacillus</taxon>
    </lineage>
</organism>
<reference evidence="5 7" key="1">
    <citation type="journal article" date="2011" name="J. Bacteriol.">
        <title>Draft genome sequence of the thermoalkaliphilic Caldalkalibacillus thermarum strain TA2.A1.</title>
        <authorList>
            <person name="Kalamorz F."/>
            <person name="Keis S."/>
            <person name="McMillan D.G."/>
            <person name="Olsson K."/>
            <person name="Stanton J.A."/>
            <person name="Stockwell P."/>
            <person name="Black M.A."/>
            <person name="Klingeman D.M."/>
            <person name="Land M.L."/>
            <person name="Han C.S."/>
            <person name="Martin S.L."/>
            <person name="Becher S.A."/>
            <person name="Peddie C.J."/>
            <person name="Morgan H.W."/>
            <person name="Matthies D."/>
            <person name="Preiss L."/>
            <person name="Meier T."/>
            <person name="Brown S.D."/>
            <person name="Cook G.M."/>
        </authorList>
    </citation>
    <scope>NUCLEOTIDE SEQUENCE [LARGE SCALE GENOMIC DNA]</scope>
    <source>
        <strain evidence="5 7">TA2.A1</strain>
    </source>
</reference>
<dbReference type="GO" id="GO:0003700">
    <property type="term" value="F:DNA-binding transcription factor activity"/>
    <property type="evidence" value="ECO:0007669"/>
    <property type="project" value="TreeGrafter"/>
</dbReference>
<evidence type="ECO:0000256" key="1">
    <source>
        <dbReference type="ARBA" id="ARBA00023015"/>
    </source>
</evidence>
<evidence type="ECO:0000256" key="2">
    <source>
        <dbReference type="ARBA" id="ARBA00023125"/>
    </source>
</evidence>
<dbReference type="eggNOG" id="COG1609">
    <property type="taxonomic scope" value="Bacteria"/>
</dbReference>
<dbReference type="Gene3D" id="1.10.260.40">
    <property type="entry name" value="lambda repressor-like DNA-binding domains"/>
    <property type="match status" value="1"/>
</dbReference>
<keyword evidence="3" id="KW-0804">Transcription</keyword>
<evidence type="ECO:0000313" key="5">
    <source>
        <dbReference type="EMBL" id="EGL81475.1"/>
    </source>
</evidence>
<keyword evidence="2" id="KW-0238">DNA-binding</keyword>
<dbReference type="PROSITE" id="PS50932">
    <property type="entry name" value="HTH_LACI_2"/>
    <property type="match status" value="1"/>
</dbReference>
<evidence type="ECO:0000313" key="8">
    <source>
        <dbReference type="Proteomes" id="UP000825179"/>
    </source>
</evidence>
<gene>
    <name evidence="5" type="ORF">CathTA2_3021</name>
    <name evidence="6" type="ORF">HUR95_16460</name>
</gene>
<accession>F5LAT6</accession>
<dbReference type="OrthoDB" id="2528004at2"/>
<feature type="domain" description="HTH lacI-type" evidence="4">
    <location>
        <begin position="2"/>
        <end position="56"/>
    </location>
</feature>
<reference evidence="6 8" key="2">
    <citation type="journal article" date="2020" name="Extremophiles">
        <title>Genomic analysis of Caldalkalibacillus thermarum TA2.A1 reveals aerobic alkaliphilic metabolism and evolutionary hallmarks linking alkaliphilic bacteria and plant life.</title>
        <authorList>
            <person name="de Jong S.I."/>
            <person name="van den Broek M.A."/>
            <person name="Merkel A.Y."/>
            <person name="de la Torre Cortes P."/>
            <person name="Kalamorz F."/>
            <person name="Cook G.M."/>
            <person name="van Loosdrecht M.C.M."/>
            <person name="McMillan D.G.G."/>
        </authorList>
    </citation>
    <scope>NUCLEOTIDE SEQUENCE [LARGE SCALE GENOMIC DNA]</scope>
    <source>
        <strain evidence="6 8">TA2.A1</strain>
    </source>
</reference>
<dbReference type="AlphaFoldDB" id="F5LAT6"/>
<dbReference type="EMBL" id="AFCE01000165">
    <property type="protein sequence ID" value="EGL81475.1"/>
    <property type="molecule type" value="Genomic_DNA"/>
</dbReference>
<evidence type="ECO:0000313" key="6">
    <source>
        <dbReference type="EMBL" id="QZT33782.1"/>
    </source>
</evidence>
<dbReference type="RefSeq" id="WP_007506391.1">
    <property type="nucleotide sequence ID" value="NZ_AFCE01000165.1"/>
</dbReference>
<dbReference type="PANTHER" id="PTHR30146:SF109">
    <property type="entry name" value="HTH-TYPE TRANSCRIPTIONAL REGULATOR GALS"/>
    <property type="match status" value="1"/>
</dbReference>
<dbReference type="SMART" id="SM00354">
    <property type="entry name" value="HTH_LACI"/>
    <property type="match status" value="1"/>
</dbReference>
<proteinExistence type="predicted"/>
<evidence type="ECO:0000259" key="4">
    <source>
        <dbReference type="PROSITE" id="PS50932"/>
    </source>
</evidence>
<dbReference type="InterPro" id="IPR046335">
    <property type="entry name" value="LacI/GalR-like_sensor"/>
</dbReference>
<sequence length="326" mass="36365">MVTIKDIARVAGVSYSTVSKALNNSPLVQEKTKQKILKIAEELGYQPNIAAKKLVSNKSKTIGVVWPTVNRVTLSTIVTKINEEIENASYSMILSINPLNSAVNMFKRFQVDGIVVFDDQELSDQHLEANIPIVFLGGTNGRFPSIDVCRRDAFYNAVQYLHSLGHRHLAFVGHLPHRNNRQFEKYIGFTEALIHLGINPQPEMFINTEGLYLYHGYEAMKKLLKSDYQPTAVVGGSYEITEGIIRAVKEAGLKIPDDISVIGYDNIPQMENLEVPVTAVGAPVDKIAKTTVDVLISHINNPSEKAKVYKVEPEIFERKSCRPISE</sequence>
<dbReference type="PRINTS" id="PR00036">
    <property type="entry name" value="HTHLACI"/>
</dbReference>
<dbReference type="Proteomes" id="UP000010716">
    <property type="component" value="Unassembled WGS sequence"/>
</dbReference>
<evidence type="ECO:0000256" key="3">
    <source>
        <dbReference type="ARBA" id="ARBA00023163"/>
    </source>
</evidence>
<dbReference type="GO" id="GO:0000976">
    <property type="term" value="F:transcription cis-regulatory region binding"/>
    <property type="evidence" value="ECO:0007669"/>
    <property type="project" value="TreeGrafter"/>
</dbReference>
<dbReference type="InterPro" id="IPR010982">
    <property type="entry name" value="Lambda_DNA-bd_dom_sf"/>
</dbReference>
<dbReference type="InterPro" id="IPR000843">
    <property type="entry name" value="HTH_LacI"/>
</dbReference>
<dbReference type="Proteomes" id="UP000825179">
    <property type="component" value="Chromosome"/>
</dbReference>
<dbReference type="InterPro" id="IPR028082">
    <property type="entry name" value="Peripla_BP_I"/>
</dbReference>
<protein>
    <submittedName>
        <fullName evidence="6">LacI family transcriptional regulator</fullName>
    </submittedName>
    <submittedName>
        <fullName evidence="5">Transcriptional regulator, LacI family</fullName>
    </submittedName>
</protein>
<dbReference type="PANTHER" id="PTHR30146">
    <property type="entry name" value="LACI-RELATED TRANSCRIPTIONAL REPRESSOR"/>
    <property type="match status" value="1"/>
</dbReference>
<dbReference type="EMBL" id="CP082237">
    <property type="protein sequence ID" value="QZT33782.1"/>
    <property type="molecule type" value="Genomic_DNA"/>
</dbReference>
<keyword evidence="1" id="KW-0805">Transcription regulation</keyword>
<dbReference type="SUPFAM" id="SSF47413">
    <property type="entry name" value="lambda repressor-like DNA-binding domains"/>
    <property type="match status" value="1"/>
</dbReference>
<dbReference type="KEGG" id="cthu:HUR95_16460"/>
<dbReference type="Gene3D" id="3.40.50.2300">
    <property type="match status" value="2"/>
</dbReference>
<dbReference type="SUPFAM" id="SSF53822">
    <property type="entry name" value="Periplasmic binding protein-like I"/>
    <property type="match status" value="1"/>
</dbReference>
<dbReference type="Pfam" id="PF13377">
    <property type="entry name" value="Peripla_BP_3"/>
    <property type="match status" value="1"/>
</dbReference>
<dbReference type="PROSITE" id="PS00356">
    <property type="entry name" value="HTH_LACI_1"/>
    <property type="match status" value="1"/>
</dbReference>
<evidence type="ECO:0000313" key="7">
    <source>
        <dbReference type="Proteomes" id="UP000010716"/>
    </source>
</evidence>
<dbReference type="CDD" id="cd01392">
    <property type="entry name" value="HTH_LacI"/>
    <property type="match status" value="1"/>
</dbReference>
<name>F5LAT6_CALTT</name>
<dbReference type="Pfam" id="PF00356">
    <property type="entry name" value="LacI"/>
    <property type="match status" value="1"/>
</dbReference>
<reference evidence="6" key="3">
    <citation type="submission" date="2021-08" db="EMBL/GenBank/DDBJ databases">
        <authorList>
            <person name="de Jong S."/>
            <person name="van den Broek M."/>
            <person name="Merkel A."/>
            <person name="de la Torre Cortes P."/>
            <person name="Kalamorz F."/>
            <person name="Cook G."/>
            <person name="van Loosdrecht M."/>
            <person name="McMillan D."/>
        </authorList>
    </citation>
    <scope>NUCLEOTIDE SEQUENCE</scope>
    <source>
        <strain evidence="6">TA2.A1</strain>
    </source>
</reference>